<dbReference type="KEGG" id="ttz:FHG85_01095"/>
<dbReference type="EMBL" id="CP041345">
    <property type="protein sequence ID" value="QKG78919.1"/>
    <property type="molecule type" value="Genomic_DNA"/>
</dbReference>
<dbReference type="GO" id="GO:0030313">
    <property type="term" value="C:cell envelope"/>
    <property type="evidence" value="ECO:0007669"/>
    <property type="project" value="UniProtKB-SubCell"/>
</dbReference>
<dbReference type="PROSITE" id="PS51352">
    <property type="entry name" value="THIOREDOXIN_2"/>
    <property type="match status" value="1"/>
</dbReference>
<dbReference type="Proteomes" id="UP000500961">
    <property type="component" value="Chromosome"/>
</dbReference>
<dbReference type="SUPFAM" id="SSF52833">
    <property type="entry name" value="Thioredoxin-like"/>
    <property type="match status" value="1"/>
</dbReference>
<dbReference type="CDD" id="cd02966">
    <property type="entry name" value="TlpA_like_family"/>
    <property type="match status" value="1"/>
</dbReference>
<evidence type="ECO:0000259" key="5">
    <source>
        <dbReference type="PROSITE" id="PS51352"/>
    </source>
</evidence>
<dbReference type="InterPro" id="IPR000866">
    <property type="entry name" value="AhpC/TSA"/>
</dbReference>
<dbReference type="InterPro" id="IPR036249">
    <property type="entry name" value="Thioredoxin-like_sf"/>
</dbReference>
<dbReference type="InterPro" id="IPR013766">
    <property type="entry name" value="Thioredoxin_domain"/>
</dbReference>
<sequence length="177" mass="20304">MRQYIILLMLVATSSWGWTQNIEIGQKAPEIVMTGPNGEEFKLSSLKGKLVLVDFWASWCSPCRRENPVLTAAYEKYRDACFTNGEGFEIFSVSLDMKRDSWLEAIESDKLVWKYHGSDLRGWRSSIARTYNIKAIPMNFLVDSAGVVVAKNLRGAELNSTLRKYRKRTFFNTNCKN</sequence>
<evidence type="ECO:0000313" key="6">
    <source>
        <dbReference type="EMBL" id="QKG78919.1"/>
    </source>
</evidence>
<feature type="domain" description="Thioredoxin" evidence="5">
    <location>
        <begin position="22"/>
        <end position="176"/>
    </location>
</feature>
<dbReference type="AlphaFoldDB" id="A0A7D4BIN9"/>
<comment type="subcellular location">
    <subcellularLocation>
        <location evidence="1">Cell envelope</location>
    </subcellularLocation>
</comment>
<proteinExistence type="predicted"/>
<evidence type="ECO:0000313" key="7">
    <source>
        <dbReference type="Proteomes" id="UP000500961"/>
    </source>
</evidence>
<organism evidence="6 7">
    <name type="scientific">Tenuifilum thalassicum</name>
    <dbReference type="NCBI Taxonomy" id="2590900"/>
    <lineage>
        <taxon>Bacteria</taxon>
        <taxon>Pseudomonadati</taxon>
        <taxon>Bacteroidota</taxon>
        <taxon>Bacteroidia</taxon>
        <taxon>Bacteroidales</taxon>
        <taxon>Tenuifilaceae</taxon>
        <taxon>Tenuifilum</taxon>
    </lineage>
</organism>
<evidence type="ECO:0000256" key="4">
    <source>
        <dbReference type="ARBA" id="ARBA00023284"/>
    </source>
</evidence>
<reference evidence="6 7" key="1">
    <citation type="submission" date="2019-07" db="EMBL/GenBank/DDBJ databases">
        <title>Thalassofilum flectens gen. nov., sp. nov., a novel moderate thermophilic anaerobe from a shallow sea hot spring in Kunashir Island (Russia), representing a new family in the order Bacteroidales, and proposal of Thalassofilacea fam. nov.</title>
        <authorList>
            <person name="Kochetkova T.V."/>
            <person name="Podosokorskaya O.A."/>
            <person name="Novikov A."/>
            <person name="Elcheninov A.G."/>
            <person name="Toshchakov S.V."/>
            <person name="Kublanov I.V."/>
        </authorList>
    </citation>
    <scope>NUCLEOTIDE SEQUENCE [LARGE SCALE GENOMIC DNA]</scope>
    <source>
        <strain evidence="6 7">38-H</strain>
    </source>
</reference>
<keyword evidence="4" id="KW-0676">Redox-active center</keyword>
<keyword evidence="3" id="KW-1015">Disulfide bond</keyword>
<dbReference type="Pfam" id="PF00578">
    <property type="entry name" value="AhpC-TSA"/>
    <property type="match status" value="1"/>
</dbReference>
<protein>
    <submittedName>
        <fullName evidence="6">TlpA family protein disulfide reductase</fullName>
    </submittedName>
</protein>
<accession>A0A7D4BIN9</accession>
<dbReference type="InterPro" id="IPR050553">
    <property type="entry name" value="Thioredoxin_ResA/DsbE_sf"/>
</dbReference>
<evidence type="ECO:0000256" key="2">
    <source>
        <dbReference type="ARBA" id="ARBA00022748"/>
    </source>
</evidence>
<dbReference type="GO" id="GO:0017004">
    <property type="term" value="P:cytochrome complex assembly"/>
    <property type="evidence" value="ECO:0007669"/>
    <property type="project" value="UniProtKB-KW"/>
</dbReference>
<keyword evidence="7" id="KW-1185">Reference proteome</keyword>
<evidence type="ECO:0000256" key="3">
    <source>
        <dbReference type="ARBA" id="ARBA00023157"/>
    </source>
</evidence>
<gene>
    <name evidence="6" type="ORF">FHG85_01095</name>
</gene>
<dbReference type="Gene3D" id="3.40.30.10">
    <property type="entry name" value="Glutaredoxin"/>
    <property type="match status" value="1"/>
</dbReference>
<evidence type="ECO:0000256" key="1">
    <source>
        <dbReference type="ARBA" id="ARBA00004196"/>
    </source>
</evidence>
<dbReference type="RefSeq" id="WP_173072436.1">
    <property type="nucleotide sequence ID" value="NZ_CP041345.1"/>
</dbReference>
<dbReference type="PANTHER" id="PTHR42852">
    <property type="entry name" value="THIOL:DISULFIDE INTERCHANGE PROTEIN DSBE"/>
    <property type="match status" value="1"/>
</dbReference>
<name>A0A7D4BIN9_9BACT</name>
<keyword evidence="2" id="KW-0201">Cytochrome c-type biogenesis</keyword>
<dbReference type="PANTHER" id="PTHR42852:SF6">
    <property type="entry name" value="THIOL:DISULFIDE INTERCHANGE PROTEIN DSBE"/>
    <property type="match status" value="1"/>
</dbReference>